<evidence type="ECO:0000313" key="2">
    <source>
        <dbReference type="EMBL" id="ATZ59730.1"/>
    </source>
</evidence>
<reference evidence="2 3" key="1">
    <citation type="submission" date="2016-10" db="EMBL/GenBank/DDBJ databases">
        <authorList>
            <person name="Varghese N."/>
        </authorList>
    </citation>
    <scope>NUCLEOTIDE SEQUENCE [LARGE SCALE GENOMIC DNA]</scope>
    <source>
        <strain evidence="2 3">KB11</strain>
    </source>
</reference>
<feature type="transmembrane region" description="Helical" evidence="1">
    <location>
        <begin position="49"/>
        <end position="70"/>
    </location>
</feature>
<keyword evidence="1" id="KW-0472">Membrane</keyword>
<sequence>MSLTEIFNDSLKYPFSDMTKFCIIGIVMVVSSLGSLEIGNAIISSVLGIVAAVASIITSGYSVSVVKKAIVKSDEIPDLDLRENIIDGLKMIVMLIVYYIIPIIITLIVAFATGFFNQYIEVATYASQYGSNFVNMVSEDLMMSLVSSAAITIIIGIILLVIFSLLFYMGICRLAKYNSLSEGADIPEAARDLKRIGIGKVIGWMILLFVIVAILTFIETFISSIPSVGILISAFLISTYNLFIAYRSVGLLYSAIE</sequence>
<keyword evidence="1" id="KW-1133">Transmembrane helix</keyword>
<feature type="transmembrane region" description="Helical" evidence="1">
    <location>
        <begin position="91"/>
        <end position="116"/>
    </location>
</feature>
<feature type="transmembrane region" description="Helical" evidence="1">
    <location>
        <begin position="228"/>
        <end position="246"/>
    </location>
</feature>
<dbReference type="Proteomes" id="UP000232133">
    <property type="component" value="Chromosome"/>
</dbReference>
<organism evidence="2 3">
    <name type="scientific">Methanobrevibacter smithii</name>
    <dbReference type="NCBI Taxonomy" id="2173"/>
    <lineage>
        <taxon>Archaea</taxon>
        <taxon>Methanobacteriati</taxon>
        <taxon>Methanobacteriota</taxon>
        <taxon>Methanomada group</taxon>
        <taxon>Methanobacteria</taxon>
        <taxon>Methanobacteriales</taxon>
        <taxon>Methanobacteriaceae</taxon>
        <taxon>Methanobrevibacter</taxon>
    </lineage>
</organism>
<dbReference type="GeneID" id="35118612"/>
<accession>A0A2H4U6I0</accession>
<name>A0A2H4U6I0_METSM</name>
<feature type="transmembrane region" description="Helical" evidence="1">
    <location>
        <begin position="141"/>
        <end position="168"/>
    </location>
</feature>
<evidence type="ECO:0000313" key="3">
    <source>
        <dbReference type="Proteomes" id="UP000232133"/>
    </source>
</evidence>
<gene>
    <name evidence="2" type="ORF">BK798_04500</name>
</gene>
<evidence type="ECO:0008006" key="4">
    <source>
        <dbReference type="Google" id="ProtNLM"/>
    </source>
</evidence>
<keyword evidence="1" id="KW-0812">Transmembrane</keyword>
<evidence type="ECO:0000256" key="1">
    <source>
        <dbReference type="SAM" id="Phobius"/>
    </source>
</evidence>
<feature type="transmembrane region" description="Helical" evidence="1">
    <location>
        <begin position="21"/>
        <end position="43"/>
    </location>
</feature>
<feature type="transmembrane region" description="Helical" evidence="1">
    <location>
        <begin position="201"/>
        <end position="222"/>
    </location>
</feature>
<dbReference type="RefSeq" id="WP_004033701.1">
    <property type="nucleotide sequence ID" value="NZ_CAABOX010000004.1"/>
</dbReference>
<proteinExistence type="predicted"/>
<dbReference type="Pfam" id="PF13197">
    <property type="entry name" value="DUF4013"/>
    <property type="match status" value="1"/>
</dbReference>
<dbReference type="EMBL" id="CP017803">
    <property type="protein sequence ID" value="ATZ59730.1"/>
    <property type="molecule type" value="Genomic_DNA"/>
</dbReference>
<protein>
    <recommendedName>
        <fullName evidence="4">DUF4013 domain-containing protein</fullName>
    </recommendedName>
</protein>
<dbReference type="AlphaFoldDB" id="A0A2H4U6I0"/>
<dbReference type="InterPro" id="IPR025098">
    <property type="entry name" value="DUF4013"/>
</dbReference>